<evidence type="ECO:0000313" key="1">
    <source>
        <dbReference type="EMBL" id="KKM22852.1"/>
    </source>
</evidence>
<proteinExistence type="predicted"/>
<dbReference type="AlphaFoldDB" id="A0A0F9I5P3"/>
<comment type="caution">
    <text evidence="1">The sequence shown here is derived from an EMBL/GenBank/DDBJ whole genome shotgun (WGS) entry which is preliminary data.</text>
</comment>
<sequence length="25" mass="2962">DKKFKVREISVNTDNNLLLVKINFN</sequence>
<feature type="non-terminal residue" evidence="1">
    <location>
        <position position="1"/>
    </location>
</feature>
<organism evidence="1">
    <name type="scientific">marine sediment metagenome</name>
    <dbReference type="NCBI Taxonomy" id="412755"/>
    <lineage>
        <taxon>unclassified sequences</taxon>
        <taxon>metagenomes</taxon>
        <taxon>ecological metagenomes</taxon>
    </lineage>
</organism>
<accession>A0A0F9I5P3</accession>
<protein>
    <submittedName>
        <fullName evidence="1">Uncharacterized protein</fullName>
    </submittedName>
</protein>
<gene>
    <name evidence="1" type="ORF">LCGC14_1621150</name>
</gene>
<dbReference type="EMBL" id="LAZR01013248">
    <property type="protein sequence ID" value="KKM22852.1"/>
    <property type="molecule type" value="Genomic_DNA"/>
</dbReference>
<reference evidence="1" key="1">
    <citation type="journal article" date="2015" name="Nature">
        <title>Complex archaea that bridge the gap between prokaryotes and eukaryotes.</title>
        <authorList>
            <person name="Spang A."/>
            <person name="Saw J.H."/>
            <person name="Jorgensen S.L."/>
            <person name="Zaremba-Niedzwiedzka K."/>
            <person name="Martijn J."/>
            <person name="Lind A.E."/>
            <person name="van Eijk R."/>
            <person name="Schleper C."/>
            <person name="Guy L."/>
            <person name="Ettema T.J."/>
        </authorList>
    </citation>
    <scope>NUCLEOTIDE SEQUENCE</scope>
</reference>
<name>A0A0F9I5P3_9ZZZZ</name>